<keyword evidence="2" id="KW-0472">Membrane</keyword>
<evidence type="ECO:0000256" key="3">
    <source>
        <dbReference type="SAM" id="SignalP"/>
    </source>
</evidence>
<accession>A0A921HZA6</accession>
<sequence>MKSRFRLVFLFCLSLVGMVACSRPDAGREALLVRADSLLGQLPDSALTLLQLLRTERMDRQEAARYALLLARATNKCFRPLLPCDSLLDIALKCYDDPTPERAVALLYKGRLVEEMGWHEEAARLLQEALSVATRFPEAQETRRHILSSLGNLYFYSGNYDASLPVYQQLYECCETELDKAIALDDIASCYAVKGGVDSTFLVQKRALYHAFASNDSLIIATNLLSMGLNYKDNDRRDSALYYIKWALRQIPNDESKGNCYYNLGSLFAKEKEMGDSALFYLAESWADSTFDGRFLCLQDLADLEAAKGNYRIANAYLQQYIAYADSLIFSEQSTEIERLIYKHGIQMKVQEEQMKSQRLRERMVAGFLLCLVGIVVLFHYRLSKRKRKQRMYEAHLIHIKEKINALQTTIEDNTVIIELLRKEHRQLEEEVQKGELEVREREAVIAGLKKEQEVLQNWLFSQTAIYKKVQALRKQWVGGNKEQKVLDAAGRQKLKEMVLDLYSSQVKEWRAHYPRLSEDDLLLLCLQFASFDSQSIAICFGYGDTHTINQRKTRIRERMEE</sequence>
<keyword evidence="2" id="KW-1133">Transmembrane helix</keyword>
<dbReference type="Proteomes" id="UP000717835">
    <property type="component" value="Unassembled WGS sequence"/>
</dbReference>
<evidence type="ECO:0000313" key="5">
    <source>
        <dbReference type="Proteomes" id="UP000717835"/>
    </source>
</evidence>
<name>A0A921HZA6_9BACT</name>
<feature type="signal peptide" evidence="3">
    <location>
        <begin position="1"/>
        <end position="22"/>
    </location>
</feature>
<dbReference type="InterPro" id="IPR011990">
    <property type="entry name" value="TPR-like_helical_dom_sf"/>
</dbReference>
<evidence type="ECO:0008006" key="6">
    <source>
        <dbReference type="Google" id="ProtNLM"/>
    </source>
</evidence>
<feature type="transmembrane region" description="Helical" evidence="2">
    <location>
        <begin position="364"/>
        <end position="383"/>
    </location>
</feature>
<comment type="caution">
    <text evidence="4">The sequence shown here is derived from an EMBL/GenBank/DDBJ whole genome shotgun (WGS) entry which is preliminary data.</text>
</comment>
<dbReference type="PROSITE" id="PS51257">
    <property type="entry name" value="PROKAR_LIPOPROTEIN"/>
    <property type="match status" value="1"/>
</dbReference>
<dbReference type="InterPro" id="IPR019734">
    <property type="entry name" value="TPR_rpt"/>
</dbReference>
<reference evidence="4" key="1">
    <citation type="journal article" date="2021" name="PeerJ">
        <title>Extensive microbial diversity within the chicken gut microbiome revealed by metagenomics and culture.</title>
        <authorList>
            <person name="Gilroy R."/>
            <person name="Ravi A."/>
            <person name="Getino M."/>
            <person name="Pursley I."/>
            <person name="Horton D.L."/>
            <person name="Alikhan N.F."/>
            <person name="Baker D."/>
            <person name="Gharbi K."/>
            <person name="Hall N."/>
            <person name="Watson M."/>
            <person name="Adriaenssens E.M."/>
            <person name="Foster-Nyarko E."/>
            <person name="Jarju S."/>
            <person name="Secka A."/>
            <person name="Antonio M."/>
            <person name="Oren A."/>
            <person name="Chaudhuri R.R."/>
            <person name="La Ragione R."/>
            <person name="Hildebrand F."/>
            <person name="Pallen M.J."/>
        </authorList>
    </citation>
    <scope>NUCLEOTIDE SEQUENCE</scope>
    <source>
        <strain evidence="4">CHK55-1828</strain>
    </source>
</reference>
<evidence type="ECO:0000256" key="1">
    <source>
        <dbReference type="SAM" id="Coils"/>
    </source>
</evidence>
<feature type="coiled-coil region" evidence="1">
    <location>
        <begin position="411"/>
        <end position="445"/>
    </location>
</feature>
<evidence type="ECO:0000256" key="2">
    <source>
        <dbReference type="SAM" id="Phobius"/>
    </source>
</evidence>
<evidence type="ECO:0000313" key="4">
    <source>
        <dbReference type="EMBL" id="HJF92526.1"/>
    </source>
</evidence>
<feature type="chain" id="PRO_5037388090" description="Tetratricopeptide repeat protein" evidence="3">
    <location>
        <begin position="23"/>
        <end position="562"/>
    </location>
</feature>
<protein>
    <recommendedName>
        <fullName evidence="6">Tetratricopeptide repeat protein</fullName>
    </recommendedName>
</protein>
<dbReference type="SUPFAM" id="SSF48452">
    <property type="entry name" value="TPR-like"/>
    <property type="match status" value="1"/>
</dbReference>
<proteinExistence type="predicted"/>
<dbReference type="EMBL" id="DYVX01000075">
    <property type="protein sequence ID" value="HJF92526.1"/>
    <property type="molecule type" value="Genomic_DNA"/>
</dbReference>
<dbReference type="AlphaFoldDB" id="A0A921HZA6"/>
<dbReference type="Gene3D" id="1.25.40.10">
    <property type="entry name" value="Tetratricopeptide repeat domain"/>
    <property type="match status" value="2"/>
</dbReference>
<reference evidence="4" key="2">
    <citation type="submission" date="2021-09" db="EMBL/GenBank/DDBJ databases">
        <authorList>
            <person name="Gilroy R."/>
        </authorList>
    </citation>
    <scope>NUCLEOTIDE SEQUENCE</scope>
    <source>
        <strain evidence="4">CHK55-1828</strain>
    </source>
</reference>
<dbReference type="SMART" id="SM00028">
    <property type="entry name" value="TPR"/>
    <property type="match status" value="3"/>
</dbReference>
<keyword evidence="1" id="KW-0175">Coiled coil</keyword>
<gene>
    <name evidence="4" type="ORF">K8W02_09115</name>
</gene>
<keyword evidence="2" id="KW-0812">Transmembrane</keyword>
<organism evidence="4 5">
    <name type="scientific">Mediterranea massiliensis</name>
    <dbReference type="NCBI Taxonomy" id="1841865"/>
    <lineage>
        <taxon>Bacteria</taxon>
        <taxon>Pseudomonadati</taxon>
        <taxon>Bacteroidota</taxon>
        <taxon>Bacteroidia</taxon>
        <taxon>Bacteroidales</taxon>
        <taxon>Bacteroidaceae</taxon>
        <taxon>Mediterranea</taxon>
    </lineage>
</organism>
<keyword evidence="3" id="KW-0732">Signal</keyword>
<dbReference type="RefSeq" id="WP_276828192.1">
    <property type="nucleotide sequence ID" value="NZ_DYVX01000075.1"/>
</dbReference>